<evidence type="ECO:0000313" key="8">
    <source>
        <dbReference type="Proteomes" id="UP000442619"/>
    </source>
</evidence>
<comment type="subcellular location">
    <subcellularLocation>
        <location evidence="1">Cell membrane</location>
        <topology evidence="1">Multi-pass membrane protein</topology>
    </subcellularLocation>
</comment>
<dbReference type="GO" id="GO:0005886">
    <property type="term" value="C:plasma membrane"/>
    <property type="evidence" value="ECO:0007669"/>
    <property type="project" value="UniProtKB-SubCell"/>
</dbReference>
<name>A0A844FRB9_9FIRM</name>
<feature type="transmembrane region" description="Helical" evidence="6">
    <location>
        <begin position="48"/>
        <end position="72"/>
    </location>
</feature>
<dbReference type="Proteomes" id="UP000442619">
    <property type="component" value="Unassembled WGS sequence"/>
</dbReference>
<protein>
    <submittedName>
        <fullName evidence="7">Sugar translocase</fullName>
    </submittedName>
</protein>
<evidence type="ECO:0000256" key="6">
    <source>
        <dbReference type="SAM" id="Phobius"/>
    </source>
</evidence>
<gene>
    <name evidence="7" type="ORF">FYJ79_01000</name>
</gene>
<sequence length="512" mass="58503">MNNSRTKKSIRNTIVALVEQGIFTVMSFLCRTVFIYSLGKTYLGFSGLFSDILTLLSLAELGVGTAILYSMYKPQAKGDHKQVAALLNLYKKVYNTIGVIITIIGLALTPFLKYLISDIPDMPEIPIIYILYLLNTTASYFFIYKKSILITDQKSYIASLVYICTTTLQNLLQIIFLLTTHNFIIYLLIQIACTLANNIIISVYVDRHYSYLKQYKNEQLCKEDKQVIYSNVKAMFVSKLSSAVVTSTDNLLISKFVSTIVLGLYSNYTLFTTMLRTIFSKIFEALTGSVGNLVALESNDKVYKTFRKIWFVNFWLVSFSCAALFVLVNSFIAIWVGESYLLEEKVVFIICLNLYMRLIRSTFLTFNDTYGMFKQLKPKCIAEAIINLTVSLLFVGPMRMGIYGVLLGTFVSNITTNFWYEPYLLFKKFGVSLNKYFSLFGEYILLTVISAGTMFWVCNYVITLSGWIGFILKVSVTCICINLFYIVVFSRTDEFKYFMGIIKAKLKGKDKW</sequence>
<keyword evidence="4 6" id="KW-1133">Transmembrane helix</keyword>
<evidence type="ECO:0000256" key="4">
    <source>
        <dbReference type="ARBA" id="ARBA00022989"/>
    </source>
</evidence>
<feature type="transmembrane region" description="Helical" evidence="6">
    <location>
        <begin position="156"/>
        <end position="177"/>
    </location>
</feature>
<dbReference type="PANTHER" id="PTHR30250:SF26">
    <property type="entry name" value="PSMA PROTEIN"/>
    <property type="match status" value="1"/>
</dbReference>
<feature type="transmembrane region" description="Helical" evidence="6">
    <location>
        <begin position="378"/>
        <end position="396"/>
    </location>
</feature>
<feature type="transmembrane region" description="Helical" evidence="6">
    <location>
        <begin position="310"/>
        <end position="334"/>
    </location>
</feature>
<dbReference type="RefSeq" id="WP_154514127.1">
    <property type="nucleotide sequence ID" value="NZ_VUNM01000001.1"/>
</dbReference>
<dbReference type="EMBL" id="VUNM01000001">
    <property type="protein sequence ID" value="MST88185.1"/>
    <property type="molecule type" value="Genomic_DNA"/>
</dbReference>
<dbReference type="InterPro" id="IPR050833">
    <property type="entry name" value="Poly_Biosynth_Transport"/>
</dbReference>
<keyword evidence="8" id="KW-1185">Reference proteome</keyword>
<keyword evidence="3 6" id="KW-0812">Transmembrane</keyword>
<feature type="transmembrane region" description="Helical" evidence="6">
    <location>
        <begin position="346"/>
        <end position="366"/>
    </location>
</feature>
<dbReference type="PANTHER" id="PTHR30250">
    <property type="entry name" value="PST FAMILY PREDICTED COLANIC ACID TRANSPORTER"/>
    <property type="match status" value="1"/>
</dbReference>
<reference evidence="7 8" key="1">
    <citation type="submission" date="2019-08" db="EMBL/GenBank/DDBJ databases">
        <title>In-depth cultivation of the pig gut microbiome towards novel bacterial diversity and tailored functional studies.</title>
        <authorList>
            <person name="Wylensek D."/>
            <person name="Hitch T.C.A."/>
            <person name="Clavel T."/>
        </authorList>
    </citation>
    <scope>NUCLEOTIDE SEQUENCE [LARGE SCALE GENOMIC DNA]</scope>
    <source>
        <strain evidence="7 8">CA-Schmier-601-WT-3</strain>
    </source>
</reference>
<feature type="transmembrane region" description="Helical" evidence="6">
    <location>
        <begin position="127"/>
        <end position="144"/>
    </location>
</feature>
<evidence type="ECO:0000256" key="5">
    <source>
        <dbReference type="ARBA" id="ARBA00023136"/>
    </source>
</evidence>
<evidence type="ECO:0000256" key="1">
    <source>
        <dbReference type="ARBA" id="ARBA00004651"/>
    </source>
</evidence>
<feature type="transmembrane region" description="Helical" evidence="6">
    <location>
        <begin position="440"/>
        <end position="462"/>
    </location>
</feature>
<evidence type="ECO:0000256" key="2">
    <source>
        <dbReference type="ARBA" id="ARBA00022475"/>
    </source>
</evidence>
<feature type="transmembrane region" description="Helical" evidence="6">
    <location>
        <begin position="12"/>
        <end position="36"/>
    </location>
</feature>
<feature type="transmembrane region" description="Helical" evidence="6">
    <location>
        <begin position="468"/>
        <end position="489"/>
    </location>
</feature>
<keyword evidence="2" id="KW-1003">Cell membrane</keyword>
<feature type="transmembrane region" description="Helical" evidence="6">
    <location>
        <begin position="183"/>
        <end position="205"/>
    </location>
</feature>
<organism evidence="7 8">
    <name type="scientific">Sharpea porci</name>
    <dbReference type="NCBI Taxonomy" id="2652286"/>
    <lineage>
        <taxon>Bacteria</taxon>
        <taxon>Bacillati</taxon>
        <taxon>Bacillota</taxon>
        <taxon>Erysipelotrichia</taxon>
        <taxon>Erysipelotrichales</taxon>
        <taxon>Coprobacillaceae</taxon>
        <taxon>Sharpea</taxon>
    </lineage>
</organism>
<dbReference type="AlphaFoldDB" id="A0A844FRB9"/>
<evidence type="ECO:0000313" key="7">
    <source>
        <dbReference type="EMBL" id="MST88185.1"/>
    </source>
</evidence>
<proteinExistence type="predicted"/>
<comment type="caution">
    <text evidence="7">The sequence shown here is derived from an EMBL/GenBank/DDBJ whole genome shotgun (WGS) entry which is preliminary data.</text>
</comment>
<feature type="transmembrane region" description="Helical" evidence="6">
    <location>
        <begin position="93"/>
        <end position="115"/>
    </location>
</feature>
<evidence type="ECO:0000256" key="3">
    <source>
        <dbReference type="ARBA" id="ARBA00022692"/>
    </source>
</evidence>
<accession>A0A844FRB9</accession>
<keyword evidence="5 6" id="KW-0472">Membrane</keyword>